<reference evidence="7 8" key="1">
    <citation type="submission" date="2020-11" db="EMBL/GenBank/DDBJ databases">
        <title>Kefir isolates.</title>
        <authorList>
            <person name="Marcisauskas S."/>
            <person name="Kim Y."/>
            <person name="Blasche S."/>
        </authorList>
    </citation>
    <scope>NUCLEOTIDE SEQUENCE [LARGE SCALE GENOMIC DNA]</scope>
    <source>
        <strain evidence="7 8">KR</strain>
    </source>
</reference>
<dbReference type="GO" id="GO:0098808">
    <property type="term" value="F:mRNA cap binding"/>
    <property type="evidence" value="ECO:0007669"/>
    <property type="project" value="UniProtKB-UniRule"/>
</dbReference>
<evidence type="ECO:0000256" key="6">
    <source>
        <dbReference type="SAM" id="MobiDB-lite"/>
    </source>
</evidence>
<keyword evidence="2 5" id="KW-0396">Initiation factor</keyword>
<comment type="subunit">
    <text evidence="5">Component of the eukaryotic translation initiation factor 3 (eIF-3) complex.</text>
</comment>
<feature type="region of interest" description="Disordered" evidence="6">
    <location>
        <begin position="103"/>
        <end position="191"/>
    </location>
</feature>
<comment type="function">
    <text evidence="5">mRNA cap-binding component of the eukaryotic translation initiation factor 3 (eIF-3) complex, which is involved in protein synthesis of a specialized repertoire of mRNAs and, together with other initiation factors, stimulates binding of mRNA and methionyl-tRNAi to the 40S ribosome. The eIF-3 complex specifically targets and initiates translation of a subset of mRNAs involved in cell proliferation. In the eIF-3 complex, eif3d specifically recognizes and binds the 7-methylguanosine cap of a subset of mRNAs.</text>
</comment>
<dbReference type="Proteomes" id="UP000777482">
    <property type="component" value="Unassembled WGS sequence"/>
</dbReference>
<dbReference type="OrthoDB" id="16538at2759"/>
<feature type="compositionally biased region" description="Gly residues" evidence="6">
    <location>
        <begin position="110"/>
        <end position="132"/>
    </location>
</feature>
<dbReference type="HAMAP" id="MF_03003">
    <property type="entry name" value="eIF3d"/>
    <property type="match status" value="1"/>
</dbReference>
<evidence type="ECO:0000256" key="2">
    <source>
        <dbReference type="ARBA" id="ARBA00022540"/>
    </source>
</evidence>
<dbReference type="GO" id="GO:0003743">
    <property type="term" value="F:translation initiation factor activity"/>
    <property type="evidence" value="ECO:0007669"/>
    <property type="project" value="UniProtKB-UniRule"/>
</dbReference>
<keyword evidence="1 5" id="KW-0963">Cytoplasm</keyword>
<name>A0A9P6W5H1_RHOMI</name>
<evidence type="ECO:0000256" key="5">
    <source>
        <dbReference type="HAMAP-Rule" id="MF_03003"/>
    </source>
</evidence>
<comment type="domain">
    <text evidence="5">The RNA gate region regulates mRNA cap recognition to prevent promiscuous mRNA-binding before assembly of eif3d into the full eukaryotic translation initiation factor 3 (eIF-3) complex.</text>
</comment>
<dbReference type="GO" id="GO:0005852">
    <property type="term" value="C:eukaryotic translation initiation factor 3 complex"/>
    <property type="evidence" value="ECO:0007669"/>
    <property type="project" value="UniProtKB-UniRule"/>
</dbReference>
<protein>
    <recommendedName>
        <fullName evidence="5">Eukaryotic translation initiation factor 3 subunit D</fullName>
        <shortName evidence="5">eIF3d</shortName>
    </recommendedName>
</protein>
<feature type="compositionally biased region" description="Low complexity" evidence="6">
    <location>
        <begin position="152"/>
        <end position="163"/>
    </location>
</feature>
<evidence type="ECO:0000313" key="7">
    <source>
        <dbReference type="EMBL" id="KAG0663107.1"/>
    </source>
</evidence>
<dbReference type="GO" id="GO:0001732">
    <property type="term" value="P:formation of cytoplasmic translation initiation complex"/>
    <property type="evidence" value="ECO:0007669"/>
    <property type="project" value="UniProtKB-UniRule"/>
</dbReference>
<dbReference type="Pfam" id="PF05091">
    <property type="entry name" value="eIF-3_zeta"/>
    <property type="match status" value="1"/>
</dbReference>
<dbReference type="InterPro" id="IPR007783">
    <property type="entry name" value="eIF3d"/>
</dbReference>
<dbReference type="PANTHER" id="PTHR12399:SF0">
    <property type="entry name" value="EUKARYOTIC TRANSLATION INITIATION FACTOR 3 SUBUNIT D"/>
    <property type="match status" value="1"/>
</dbReference>
<dbReference type="EMBL" id="PUHQ01000022">
    <property type="protein sequence ID" value="KAG0663107.1"/>
    <property type="molecule type" value="Genomic_DNA"/>
</dbReference>
<evidence type="ECO:0000256" key="1">
    <source>
        <dbReference type="ARBA" id="ARBA00022490"/>
    </source>
</evidence>
<dbReference type="GO" id="GO:0033290">
    <property type="term" value="C:eukaryotic 48S preinitiation complex"/>
    <property type="evidence" value="ECO:0007669"/>
    <property type="project" value="UniProtKB-UniRule"/>
</dbReference>
<evidence type="ECO:0000256" key="3">
    <source>
        <dbReference type="ARBA" id="ARBA00022884"/>
    </source>
</evidence>
<dbReference type="PIRSF" id="PIRSF016281">
    <property type="entry name" value="EIF-3_zeta"/>
    <property type="match status" value="1"/>
</dbReference>
<keyword evidence="4 5" id="KW-0648">Protein biosynthesis</keyword>
<comment type="similarity">
    <text evidence="5">Belongs to the eIF-3 subunit D family.</text>
</comment>
<dbReference type="GO" id="GO:0002191">
    <property type="term" value="P:cap-dependent translational initiation"/>
    <property type="evidence" value="ECO:0007669"/>
    <property type="project" value="UniProtKB-UniRule"/>
</dbReference>
<comment type="caution">
    <text evidence="7">The sequence shown here is derived from an EMBL/GenBank/DDBJ whole genome shotgun (WGS) entry which is preliminary data.</text>
</comment>
<evidence type="ECO:0000313" key="8">
    <source>
        <dbReference type="Proteomes" id="UP000777482"/>
    </source>
</evidence>
<gene>
    <name evidence="7" type="ORF">C6P46_002950</name>
</gene>
<dbReference type="PANTHER" id="PTHR12399">
    <property type="entry name" value="EUKARYOTIC TRANSLATION INITIATION FACTOR 3 SUBUNIT 7"/>
    <property type="match status" value="1"/>
</dbReference>
<keyword evidence="8" id="KW-1185">Reference proteome</keyword>
<sequence>MSSLRSLIASVVDNDEGGFGPSSSHLPPQYKDIPYAPFSKNDKLGRIVDWNAEGSAGPAAATQQKGKYNREPKEAFGASAAGTFAYYHDEDEASFSVVSGAAGAKKPAGQSGGGLQRQGGRPGQMGRGGQFGARGPNGQFLRQGGPHQMGARGPMGMRNQQQQGGRGGYQGGRGGFQGGRGGWRDKEQRTREASIDVGSDWVSLEEIEFSRLSKLRLEVDIDEVETISEYGFLSEYERTFDKVNTKNEKPLQIIDRVRYNPTTSDDPVIQELAAKDRGTIFITDNILAVLMCAPRSVYPWDIIITREGDKVYFDKREGGPFVADTLFLPLPDFPSVNENAADPPLENEKDTLNTPAALSLEATYINQNFAFQVVRDAPEARIDLEHPNPFYQADVEAEPLASCAFRYRKFDLSVTEEEDVGLVVRTEVDAYTKQANEDKPTYITIRTLNEFDSRAQGAGGAPDWRTKLDSQRGAVVATEMKNNSSKLARWAVQSVLAGAEQMKMGYISRANPRDASRHTILGSQWYKPRDFAGQMNVNFANGWGIVRTIADLALKQPEGKYVLMRDPNKPVIKLFRVPADAFDGGDEEDFPSAAPSDDGL</sequence>
<dbReference type="AlphaFoldDB" id="A0A9P6W5H1"/>
<comment type="subcellular location">
    <subcellularLocation>
        <location evidence="5">Cytoplasm</location>
    </subcellularLocation>
</comment>
<comment type="caution">
    <text evidence="5">Lacks conserved residue(s) required for the propagation of feature annotation.</text>
</comment>
<feature type="compositionally biased region" description="Basic and acidic residues" evidence="6">
    <location>
        <begin position="182"/>
        <end position="191"/>
    </location>
</feature>
<keyword evidence="3" id="KW-0694">RNA-binding</keyword>
<organism evidence="7 8">
    <name type="scientific">Rhodotorula mucilaginosa</name>
    <name type="common">Yeast</name>
    <name type="synonym">Rhodotorula rubra</name>
    <dbReference type="NCBI Taxonomy" id="5537"/>
    <lineage>
        <taxon>Eukaryota</taxon>
        <taxon>Fungi</taxon>
        <taxon>Dikarya</taxon>
        <taxon>Basidiomycota</taxon>
        <taxon>Pucciniomycotina</taxon>
        <taxon>Microbotryomycetes</taxon>
        <taxon>Sporidiobolales</taxon>
        <taxon>Sporidiobolaceae</taxon>
        <taxon>Rhodotorula</taxon>
    </lineage>
</organism>
<dbReference type="GO" id="GO:0016282">
    <property type="term" value="C:eukaryotic 43S preinitiation complex"/>
    <property type="evidence" value="ECO:0007669"/>
    <property type="project" value="UniProtKB-UniRule"/>
</dbReference>
<feature type="compositionally biased region" description="Gly residues" evidence="6">
    <location>
        <begin position="164"/>
        <end position="181"/>
    </location>
</feature>
<evidence type="ECO:0000256" key="4">
    <source>
        <dbReference type="ARBA" id="ARBA00022917"/>
    </source>
</evidence>
<proteinExistence type="inferred from homology"/>
<accession>A0A9P6W5H1</accession>